<dbReference type="AlphaFoldDB" id="A0A4C1TS91"/>
<name>A0A4C1TS91_EUMVA</name>
<evidence type="ECO:0000313" key="3">
    <source>
        <dbReference type="Proteomes" id="UP000299102"/>
    </source>
</evidence>
<keyword evidence="3" id="KW-1185">Reference proteome</keyword>
<gene>
    <name evidence="2" type="ORF">EVAR_13237_1</name>
</gene>
<organism evidence="2 3">
    <name type="scientific">Eumeta variegata</name>
    <name type="common">Bagworm moth</name>
    <name type="synonym">Eumeta japonica</name>
    <dbReference type="NCBI Taxonomy" id="151549"/>
    <lineage>
        <taxon>Eukaryota</taxon>
        <taxon>Metazoa</taxon>
        <taxon>Ecdysozoa</taxon>
        <taxon>Arthropoda</taxon>
        <taxon>Hexapoda</taxon>
        <taxon>Insecta</taxon>
        <taxon>Pterygota</taxon>
        <taxon>Neoptera</taxon>
        <taxon>Endopterygota</taxon>
        <taxon>Lepidoptera</taxon>
        <taxon>Glossata</taxon>
        <taxon>Ditrysia</taxon>
        <taxon>Tineoidea</taxon>
        <taxon>Psychidae</taxon>
        <taxon>Oiketicinae</taxon>
        <taxon>Eumeta</taxon>
    </lineage>
</organism>
<proteinExistence type="predicted"/>
<accession>A0A4C1TS91</accession>
<evidence type="ECO:0000256" key="1">
    <source>
        <dbReference type="SAM" id="MobiDB-lite"/>
    </source>
</evidence>
<feature type="region of interest" description="Disordered" evidence="1">
    <location>
        <begin position="52"/>
        <end position="71"/>
    </location>
</feature>
<dbReference type="Proteomes" id="UP000299102">
    <property type="component" value="Unassembled WGS sequence"/>
</dbReference>
<feature type="region of interest" description="Disordered" evidence="1">
    <location>
        <begin position="83"/>
        <end position="103"/>
    </location>
</feature>
<sequence>MAQLRVANDPRNEYDNSIRDRQLKMVVEEQSERLQYNLTQFRNLLVNPWSESNTEAVNETSLDDRRGDTATPPVITRILRGKCVSGPPESRRSPPLMDTSTPRGVTNALPAFQKETCARGRALAHLKRRRSLYIRPRVLRAWVASRAGTNTNLRNIFTVRSRFSNCVPRDCRPQRPAPRSEAPMQKLKPPAHVETLCALAIGDAMSEFDKLFMEYLTPYPADDRIPDSTINRDMSLGSFEQSLLLRRVGFFTPPRTSDFLPGACVHAVRL</sequence>
<dbReference type="EMBL" id="BGZK01000082">
    <property type="protein sequence ID" value="GBP16857.1"/>
    <property type="molecule type" value="Genomic_DNA"/>
</dbReference>
<reference evidence="2 3" key="1">
    <citation type="journal article" date="2019" name="Commun. Biol.">
        <title>The bagworm genome reveals a unique fibroin gene that provides high tensile strength.</title>
        <authorList>
            <person name="Kono N."/>
            <person name="Nakamura H."/>
            <person name="Ohtoshi R."/>
            <person name="Tomita M."/>
            <person name="Numata K."/>
            <person name="Arakawa K."/>
        </authorList>
    </citation>
    <scope>NUCLEOTIDE SEQUENCE [LARGE SCALE GENOMIC DNA]</scope>
</reference>
<protein>
    <submittedName>
        <fullName evidence="2">Uncharacterized protein</fullName>
    </submittedName>
</protein>
<evidence type="ECO:0000313" key="2">
    <source>
        <dbReference type="EMBL" id="GBP16857.1"/>
    </source>
</evidence>
<comment type="caution">
    <text evidence="2">The sequence shown here is derived from an EMBL/GenBank/DDBJ whole genome shotgun (WGS) entry which is preliminary data.</text>
</comment>